<evidence type="ECO:0000259" key="13">
    <source>
        <dbReference type="Pfam" id="PF09334"/>
    </source>
</evidence>
<dbReference type="PANTHER" id="PTHR43740">
    <property type="entry name" value="LEUCYL-TRNA SYNTHETASE"/>
    <property type="match status" value="1"/>
</dbReference>
<dbReference type="STRING" id="573983.B0681_04265"/>
<protein>
    <recommendedName>
        <fullName evidence="9">Leucine--tRNA ligase</fullName>
        <ecNumber evidence="9">6.1.1.4</ecNumber>
    </recommendedName>
    <alternativeName>
        <fullName evidence="9">Leucyl-tRNA synthetase</fullName>
        <shortName evidence="9">LeuRS</shortName>
    </alternativeName>
</protein>
<dbReference type="EC" id="6.1.1.4" evidence="9"/>
<dbReference type="Pfam" id="PF08264">
    <property type="entry name" value="Anticodon_1"/>
    <property type="match status" value="1"/>
</dbReference>
<evidence type="ECO:0000256" key="4">
    <source>
        <dbReference type="ARBA" id="ARBA00022741"/>
    </source>
</evidence>
<keyword evidence="6 9" id="KW-0648">Protein biosynthesis</keyword>
<dbReference type="SUPFAM" id="SSF50677">
    <property type="entry name" value="ValRS/IleRS/LeuRS editing domain"/>
    <property type="match status" value="1"/>
</dbReference>
<comment type="similarity">
    <text evidence="1 9 10">Belongs to the class-I aminoacyl-tRNA synthetase family.</text>
</comment>
<dbReference type="InterPro" id="IPR015413">
    <property type="entry name" value="Methionyl/Leucyl_tRNA_Synth"/>
</dbReference>
<dbReference type="InterPro" id="IPR001412">
    <property type="entry name" value="aa-tRNA-synth_I_CS"/>
</dbReference>
<evidence type="ECO:0000256" key="9">
    <source>
        <dbReference type="HAMAP-Rule" id="MF_00049"/>
    </source>
</evidence>
<dbReference type="GO" id="GO:0005524">
    <property type="term" value="F:ATP binding"/>
    <property type="evidence" value="ECO:0007669"/>
    <property type="project" value="UniProtKB-UniRule"/>
</dbReference>
<keyword evidence="16" id="KW-1185">Reference proteome</keyword>
<dbReference type="PRINTS" id="PR00985">
    <property type="entry name" value="TRNASYNTHLEU"/>
</dbReference>
<proteinExistence type="inferred from homology"/>
<dbReference type="EMBL" id="MUYV01000005">
    <property type="protein sequence ID" value="OOS25249.1"/>
    <property type="molecule type" value="Genomic_DNA"/>
</dbReference>
<dbReference type="Pfam" id="PF13603">
    <property type="entry name" value="tRNA-synt_1_2"/>
    <property type="match status" value="1"/>
</dbReference>
<name>A0A1T0CSP5_9GAMM</name>
<feature type="short sequence motif" description="'KMSKS' region" evidence="9">
    <location>
        <begin position="633"/>
        <end position="637"/>
    </location>
</feature>
<dbReference type="FunFam" id="1.10.730.10:FF:000002">
    <property type="entry name" value="Leucine--tRNA ligase"/>
    <property type="match status" value="1"/>
</dbReference>
<evidence type="ECO:0000256" key="10">
    <source>
        <dbReference type="RuleBase" id="RU363035"/>
    </source>
</evidence>
<evidence type="ECO:0000256" key="2">
    <source>
        <dbReference type="ARBA" id="ARBA00022490"/>
    </source>
</evidence>
<dbReference type="FunFam" id="3.40.50.620:FF:000056">
    <property type="entry name" value="Leucine--tRNA ligase"/>
    <property type="match status" value="1"/>
</dbReference>
<dbReference type="GO" id="GO:0006429">
    <property type="term" value="P:leucyl-tRNA aminoacylation"/>
    <property type="evidence" value="ECO:0007669"/>
    <property type="project" value="UniProtKB-UniRule"/>
</dbReference>
<dbReference type="Pfam" id="PF00133">
    <property type="entry name" value="tRNA-synt_1"/>
    <property type="match status" value="1"/>
</dbReference>
<evidence type="ECO:0000256" key="7">
    <source>
        <dbReference type="ARBA" id="ARBA00023146"/>
    </source>
</evidence>
<dbReference type="InterPro" id="IPR002302">
    <property type="entry name" value="Leu-tRNA-ligase"/>
</dbReference>
<evidence type="ECO:0000259" key="11">
    <source>
        <dbReference type="Pfam" id="PF00133"/>
    </source>
</evidence>
<keyword evidence="4 9" id="KW-0547">Nucleotide-binding</keyword>
<dbReference type="Gene3D" id="1.10.730.10">
    <property type="entry name" value="Isoleucyl-tRNA Synthetase, Domain 1"/>
    <property type="match status" value="1"/>
</dbReference>
<sequence length="876" mass="98094">MKISLENYDFASIESQLQAQWDNDKRYHTTNEPSDKPTRYMLSMFPYPSGKLHMGHVRNYAITDVLSRYYRQKGYDVMQPMGWDAFGLPAENAAIANAVAPAKWTFQNIDNMREQLKALGLSIDWSREFATCTPEYYRWEQWLFLQLYKKGLVYKKLATVNWDPVDNTVLANEQVVDGRGWRSGAIVEKRDIPMYYFKITDYADELLDDLKTLEGHWPKQVLSMQHNWIGKSRGMELDFTYSIDGNDDVLRVFTTRPDTVMGVSYLAVAAEHPLAQYAAKQNEAIAQFCAECKQGSVAEADLAKAEKVGMDTGLFATHPITGENVPVWVANYVLMSYGSGAVMGVPAHDERDFEFANKYNLPITQVIDFKDKQGQYDSREWQEWYGDKDTGFCINSGVLDGLSSADATAKVEEIVSVKNLGKATIQYRLRDWGVSRQRYWGCPIPMVNCEYCGTIPVDEADLPVVLPTDVIPDGRGNPLKNMPEFINCTCPKCGQPAERETDTFDTFVESSWYAQRFASPHDDTQMIDRAAADKWLPVDQYVGGVEHAVLHLLYARFFHKVMRDEGLVSGDEPFANLLAQGMVLAGTYYRENADGSKSYYFPHEIDLVMNGTEVSGATLKADGEPVIIGKIEKMSKSKNNGVDPQEIIEQYGADTVRLYTLFTAPADQTLEWSDSALKGPHNFVKKVWRTVGEHIDAISNKTIGDIDKANLSKAAKDLRRKTHETIVKIDVSLGEHLALNTPVSSLMELCNEIASFEVANDNELAVRHEAIHALLAMLSLYAPHVGEYLLNELGVDARTVTYPALDESALVNDTITMVVQVNGKVRGKMEVAVGTDNDTLIREAKALEGVAKFITGDIKKEIVVPNKLISFVVAGS</sequence>
<dbReference type="GO" id="GO:0005829">
    <property type="term" value="C:cytosol"/>
    <property type="evidence" value="ECO:0007669"/>
    <property type="project" value="TreeGrafter"/>
</dbReference>
<dbReference type="Gene3D" id="2.20.28.290">
    <property type="match status" value="1"/>
</dbReference>
<dbReference type="FunFam" id="3.40.50.620:FF:000003">
    <property type="entry name" value="Leucine--tRNA ligase"/>
    <property type="match status" value="1"/>
</dbReference>
<keyword evidence="7 9" id="KW-0030">Aminoacyl-tRNA synthetase</keyword>
<dbReference type="InterPro" id="IPR013155">
    <property type="entry name" value="M/V/L/I-tRNA-synth_anticd-bd"/>
</dbReference>
<keyword evidence="3 9" id="KW-0436">Ligase</keyword>
<evidence type="ECO:0000259" key="14">
    <source>
        <dbReference type="Pfam" id="PF13603"/>
    </source>
</evidence>
<evidence type="ECO:0000256" key="1">
    <source>
        <dbReference type="ARBA" id="ARBA00005594"/>
    </source>
</evidence>
<evidence type="ECO:0000259" key="12">
    <source>
        <dbReference type="Pfam" id="PF08264"/>
    </source>
</evidence>
<dbReference type="Gene3D" id="3.90.740.10">
    <property type="entry name" value="Valyl/Leucyl/Isoleucyl-tRNA synthetase, editing domain"/>
    <property type="match status" value="1"/>
</dbReference>
<comment type="catalytic activity">
    <reaction evidence="8 9">
        <text>tRNA(Leu) + L-leucine + ATP = L-leucyl-tRNA(Leu) + AMP + diphosphate</text>
        <dbReference type="Rhea" id="RHEA:11688"/>
        <dbReference type="Rhea" id="RHEA-COMP:9613"/>
        <dbReference type="Rhea" id="RHEA-COMP:9622"/>
        <dbReference type="ChEBI" id="CHEBI:30616"/>
        <dbReference type="ChEBI" id="CHEBI:33019"/>
        <dbReference type="ChEBI" id="CHEBI:57427"/>
        <dbReference type="ChEBI" id="CHEBI:78442"/>
        <dbReference type="ChEBI" id="CHEBI:78494"/>
        <dbReference type="ChEBI" id="CHEBI:456215"/>
        <dbReference type="EC" id="6.1.1.4"/>
    </reaction>
</comment>
<dbReference type="Pfam" id="PF09334">
    <property type="entry name" value="tRNA-synt_1g"/>
    <property type="match status" value="1"/>
</dbReference>
<dbReference type="PROSITE" id="PS00178">
    <property type="entry name" value="AA_TRNA_LIGASE_I"/>
    <property type="match status" value="1"/>
</dbReference>
<dbReference type="InterPro" id="IPR009080">
    <property type="entry name" value="tRNAsynth_Ia_anticodon-bd"/>
</dbReference>
<reference evidence="15 16" key="1">
    <citation type="submission" date="2017-02" db="EMBL/GenBank/DDBJ databases">
        <title>Draft genome sequence of Moraxella porci CCUG 54912T type strain.</title>
        <authorList>
            <person name="Salva-Serra F."/>
            <person name="Engstrom-Jakobsson H."/>
            <person name="Thorell K."/>
            <person name="Jaen-Luchoro D."/>
            <person name="Gonzales-Siles L."/>
            <person name="Karlsson R."/>
            <person name="Yazdan S."/>
            <person name="Boulund F."/>
            <person name="Johnning A."/>
            <person name="Engstrand L."/>
            <person name="Kristiansson E."/>
            <person name="Moore E."/>
        </authorList>
    </citation>
    <scope>NUCLEOTIDE SEQUENCE [LARGE SCALE GENOMIC DNA]</scope>
    <source>
        <strain evidence="15 16">CCUG 54912</strain>
    </source>
</reference>
<feature type="domain" description="Methionyl/Leucyl tRNA synthetase" evidence="13">
    <location>
        <begin position="44"/>
        <end position="175"/>
    </location>
</feature>
<dbReference type="InterPro" id="IPR014729">
    <property type="entry name" value="Rossmann-like_a/b/a_fold"/>
</dbReference>
<dbReference type="SUPFAM" id="SSF47323">
    <property type="entry name" value="Anticodon-binding domain of a subclass of class I aminoacyl-tRNA synthetases"/>
    <property type="match status" value="1"/>
</dbReference>
<comment type="caution">
    <text evidence="15">The sequence shown here is derived from an EMBL/GenBank/DDBJ whole genome shotgun (WGS) entry which is preliminary data.</text>
</comment>
<dbReference type="InterPro" id="IPR009008">
    <property type="entry name" value="Val/Leu/Ile-tRNA-synth_edit"/>
</dbReference>
<dbReference type="CDD" id="cd07958">
    <property type="entry name" value="Anticodon_Ia_Leu_BEm"/>
    <property type="match status" value="1"/>
</dbReference>
<organism evidence="15 16">
    <name type="scientific">Moraxella porci DSM 25326</name>
    <dbReference type="NCBI Taxonomy" id="573983"/>
    <lineage>
        <taxon>Bacteria</taxon>
        <taxon>Pseudomonadati</taxon>
        <taxon>Pseudomonadota</taxon>
        <taxon>Gammaproteobacteria</taxon>
        <taxon>Moraxellales</taxon>
        <taxon>Moraxellaceae</taxon>
        <taxon>Moraxella</taxon>
    </lineage>
</organism>
<evidence type="ECO:0000256" key="8">
    <source>
        <dbReference type="ARBA" id="ARBA00047469"/>
    </source>
</evidence>
<dbReference type="AlphaFoldDB" id="A0A1T0CSP5"/>
<dbReference type="NCBIfam" id="TIGR00396">
    <property type="entry name" value="leuS_bact"/>
    <property type="match status" value="1"/>
</dbReference>
<dbReference type="Gene3D" id="3.10.20.590">
    <property type="match status" value="1"/>
</dbReference>
<dbReference type="RefSeq" id="WP_078317518.1">
    <property type="nucleotide sequence ID" value="NZ_MUYV01000005.1"/>
</dbReference>
<evidence type="ECO:0000313" key="15">
    <source>
        <dbReference type="EMBL" id="OOS25249.1"/>
    </source>
</evidence>
<keyword evidence="5 9" id="KW-0067">ATP-binding</keyword>
<dbReference type="GO" id="GO:0004823">
    <property type="term" value="F:leucine-tRNA ligase activity"/>
    <property type="evidence" value="ECO:0007669"/>
    <property type="project" value="UniProtKB-UniRule"/>
</dbReference>
<evidence type="ECO:0000256" key="3">
    <source>
        <dbReference type="ARBA" id="ARBA00022598"/>
    </source>
</evidence>
<feature type="binding site" evidence="9">
    <location>
        <position position="636"/>
    </location>
    <ligand>
        <name>ATP</name>
        <dbReference type="ChEBI" id="CHEBI:30616"/>
    </ligand>
</feature>
<dbReference type="InterPro" id="IPR002300">
    <property type="entry name" value="aa-tRNA-synth_Ia"/>
</dbReference>
<dbReference type="GO" id="GO:0002161">
    <property type="term" value="F:aminoacyl-tRNA deacylase activity"/>
    <property type="evidence" value="ECO:0007669"/>
    <property type="project" value="InterPro"/>
</dbReference>
<dbReference type="FunFam" id="3.90.740.10:FF:000012">
    <property type="entry name" value="Leucine--tRNA ligase"/>
    <property type="match status" value="1"/>
</dbReference>
<accession>A0A1T0CSP5</accession>
<keyword evidence="2 9" id="KW-0963">Cytoplasm</keyword>
<evidence type="ECO:0000256" key="6">
    <source>
        <dbReference type="ARBA" id="ARBA00022917"/>
    </source>
</evidence>
<evidence type="ECO:0000313" key="16">
    <source>
        <dbReference type="Proteomes" id="UP000190683"/>
    </source>
</evidence>
<evidence type="ECO:0000256" key="5">
    <source>
        <dbReference type="ARBA" id="ARBA00022840"/>
    </source>
</evidence>
<feature type="short sequence motif" description="'HIGH' region" evidence="9">
    <location>
        <begin position="46"/>
        <end position="56"/>
    </location>
</feature>
<feature type="domain" description="Aminoacyl-tRNA synthetase class Ia" evidence="11">
    <location>
        <begin position="632"/>
        <end position="671"/>
    </location>
</feature>
<feature type="domain" description="Methionyl/Valyl/Leucyl/Isoleucyl-tRNA synthetase anticodon-binding" evidence="12">
    <location>
        <begin position="716"/>
        <end position="836"/>
    </location>
</feature>
<dbReference type="SUPFAM" id="SSF52374">
    <property type="entry name" value="Nucleotidylyl transferase"/>
    <property type="match status" value="1"/>
</dbReference>
<gene>
    <name evidence="9" type="primary">leuS</name>
    <name evidence="15" type="ORF">B0681_04265</name>
</gene>
<comment type="subcellular location">
    <subcellularLocation>
        <location evidence="9">Cytoplasm</location>
    </subcellularLocation>
</comment>
<dbReference type="Gene3D" id="3.40.50.620">
    <property type="entry name" value="HUPs"/>
    <property type="match status" value="2"/>
</dbReference>
<dbReference type="PANTHER" id="PTHR43740:SF2">
    <property type="entry name" value="LEUCINE--TRNA LIGASE, MITOCHONDRIAL"/>
    <property type="match status" value="1"/>
</dbReference>
<dbReference type="InterPro" id="IPR025709">
    <property type="entry name" value="Leu_tRNA-synth_edit"/>
</dbReference>
<feature type="domain" description="Leucyl-tRNA synthetase editing" evidence="14">
    <location>
        <begin position="226"/>
        <end position="414"/>
    </location>
</feature>
<dbReference type="HAMAP" id="MF_00049_B">
    <property type="entry name" value="Leu_tRNA_synth_B"/>
    <property type="match status" value="1"/>
</dbReference>
<dbReference type="Proteomes" id="UP000190683">
    <property type="component" value="Unassembled WGS sequence"/>
</dbReference>